<dbReference type="GeneID" id="100369046"/>
<dbReference type="SUPFAM" id="SSF51197">
    <property type="entry name" value="Clavaminate synthase-like"/>
    <property type="match status" value="1"/>
</dbReference>
<keyword evidence="1" id="KW-0732">Signal</keyword>
<evidence type="ECO:0000313" key="4">
    <source>
        <dbReference type="RefSeq" id="XP_006820060.1"/>
    </source>
</evidence>
<dbReference type="PANTHER" id="PTHR12461:SF27">
    <property type="entry name" value="JMJC DOMAIN-CONTAINING PROTEIN"/>
    <property type="match status" value="1"/>
</dbReference>
<dbReference type="InterPro" id="IPR041667">
    <property type="entry name" value="Cupin_8"/>
</dbReference>
<dbReference type="InterPro" id="IPR003347">
    <property type="entry name" value="JmjC_dom"/>
</dbReference>
<dbReference type="SMART" id="SM00558">
    <property type="entry name" value="JmjC"/>
    <property type="match status" value="1"/>
</dbReference>
<dbReference type="Proteomes" id="UP000694865">
    <property type="component" value="Unplaced"/>
</dbReference>
<evidence type="ECO:0000259" key="2">
    <source>
        <dbReference type="PROSITE" id="PS51184"/>
    </source>
</evidence>
<feature type="signal peptide" evidence="1">
    <location>
        <begin position="1"/>
        <end position="18"/>
    </location>
</feature>
<accession>A0ABM0MJ69</accession>
<dbReference type="Pfam" id="PF13621">
    <property type="entry name" value="Cupin_8"/>
    <property type="match status" value="1"/>
</dbReference>
<reference evidence="4" key="1">
    <citation type="submission" date="2025-08" db="UniProtKB">
        <authorList>
            <consortium name="RefSeq"/>
        </authorList>
    </citation>
    <scope>IDENTIFICATION</scope>
    <source>
        <tissue evidence="4">Testes</tissue>
    </source>
</reference>
<dbReference type="RefSeq" id="XP_006820060.1">
    <property type="nucleotide sequence ID" value="XM_006819997.1"/>
</dbReference>
<name>A0ABM0MJ69_SACKO</name>
<dbReference type="PROSITE" id="PS51184">
    <property type="entry name" value="JMJC"/>
    <property type="match status" value="1"/>
</dbReference>
<evidence type="ECO:0000256" key="1">
    <source>
        <dbReference type="SAM" id="SignalP"/>
    </source>
</evidence>
<evidence type="ECO:0000313" key="3">
    <source>
        <dbReference type="Proteomes" id="UP000694865"/>
    </source>
</evidence>
<protein>
    <submittedName>
        <fullName evidence="4">JmjC domain-containing protein 7-like</fullName>
    </submittedName>
</protein>
<organism evidence="3 4">
    <name type="scientific">Saccoglossus kowalevskii</name>
    <name type="common">Acorn worm</name>
    <dbReference type="NCBI Taxonomy" id="10224"/>
    <lineage>
        <taxon>Eukaryota</taxon>
        <taxon>Metazoa</taxon>
        <taxon>Hemichordata</taxon>
        <taxon>Enteropneusta</taxon>
        <taxon>Harrimaniidae</taxon>
        <taxon>Saccoglossus</taxon>
    </lineage>
</organism>
<feature type="chain" id="PRO_5045039390" evidence="1">
    <location>
        <begin position="19"/>
        <end position="386"/>
    </location>
</feature>
<dbReference type="PANTHER" id="PTHR12461">
    <property type="entry name" value="HYPOXIA-INDUCIBLE FACTOR 1 ALPHA INHIBITOR-RELATED"/>
    <property type="match status" value="1"/>
</dbReference>
<proteinExistence type="predicted"/>
<keyword evidence="3" id="KW-1185">Reference proteome</keyword>
<dbReference type="Gene3D" id="2.60.120.650">
    <property type="entry name" value="Cupin"/>
    <property type="match status" value="1"/>
</dbReference>
<feature type="domain" description="JmjC" evidence="2">
    <location>
        <begin position="125"/>
        <end position="290"/>
    </location>
</feature>
<gene>
    <name evidence="4" type="primary">LOC100369046</name>
</gene>
<sequence>MKTITLLVLFACINFISTESEDGFLKGHLKPLGGHRPPDVPIDETDIPPHPRTFWEKYVKHGKPLILRGAMKHSPGFNLWTTQYLKEKYGDLEVRLEGKIEKASNIPIGAKSFGRDTIANFINTYQSENKYIVSQLPTAMYPEVMVPPTMQCGTFKDSLVEIDIWMSSGNSKSALHKDAFNTWNCLVSGTKQWKMVENKYEPLIYRSWEPEAQIGGFSLINVSSVDMIKHPNIAKVRWSNFTITAGDCLYLPRSYYHQVTSFGDPNIAVALLFSRMTDFDDTGCDNAELKYTPLSDMIVTWNWSGHGTMTMGHADHRAVKEQLLKAAESYGRVTVQNLAEETLLIDPEKTFNEALREMITPFEILDKEGKGYLSREDILNLDIYIA</sequence>